<dbReference type="Proteomes" id="UP001055072">
    <property type="component" value="Unassembled WGS sequence"/>
</dbReference>
<keyword evidence="2" id="KW-1185">Reference proteome</keyword>
<gene>
    <name evidence="1" type="ORF">BDY19DRAFT_113</name>
</gene>
<organism evidence="1 2">
    <name type="scientific">Irpex rosettiformis</name>
    <dbReference type="NCBI Taxonomy" id="378272"/>
    <lineage>
        <taxon>Eukaryota</taxon>
        <taxon>Fungi</taxon>
        <taxon>Dikarya</taxon>
        <taxon>Basidiomycota</taxon>
        <taxon>Agaricomycotina</taxon>
        <taxon>Agaricomycetes</taxon>
        <taxon>Polyporales</taxon>
        <taxon>Irpicaceae</taxon>
        <taxon>Irpex</taxon>
    </lineage>
</organism>
<name>A0ACB8UJ55_9APHY</name>
<evidence type="ECO:0000313" key="1">
    <source>
        <dbReference type="EMBL" id="KAI0094112.1"/>
    </source>
</evidence>
<proteinExistence type="predicted"/>
<dbReference type="EMBL" id="MU274900">
    <property type="protein sequence ID" value="KAI0094112.1"/>
    <property type="molecule type" value="Genomic_DNA"/>
</dbReference>
<comment type="caution">
    <text evidence="1">The sequence shown here is derived from an EMBL/GenBank/DDBJ whole genome shotgun (WGS) entry which is preliminary data.</text>
</comment>
<sequence length="153" mass="16070">MHTEMGFTRGTDTATSQTTTPHSQTSSPHPLVSFTFSPSAKDGTQSVFIAPDTPTLIPLIGPAFASFLSPTGPSPTGPSPTGPSLFNFTHLAGSSALSINGLDPYADANIIAETESGSFLDLGVRVNSTFGRYRITGTDFSQRFGERETVVVL</sequence>
<accession>A0ACB8UJ55</accession>
<evidence type="ECO:0000313" key="2">
    <source>
        <dbReference type="Proteomes" id="UP001055072"/>
    </source>
</evidence>
<protein>
    <submittedName>
        <fullName evidence="1">Uncharacterized protein</fullName>
    </submittedName>
</protein>
<reference evidence="1" key="1">
    <citation type="journal article" date="2021" name="Environ. Microbiol.">
        <title>Gene family expansions and transcriptome signatures uncover fungal adaptations to wood decay.</title>
        <authorList>
            <person name="Hage H."/>
            <person name="Miyauchi S."/>
            <person name="Viragh M."/>
            <person name="Drula E."/>
            <person name="Min B."/>
            <person name="Chaduli D."/>
            <person name="Navarro D."/>
            <person name="Favel A."/>
            <person name="Norest M."/>
            <person name="Lesage-Meessen L."/>
            <person name="Balint B."/>
            <person name="Merenyi Z."/>
            <person name="de Eugenio L."/>
            <person name="Morin E."/>
            <person name="Martinez A.T."/>
            <person name="Baldrian P."/>
            <person name="Stursova M."/>
            <person name="Martinez M.J."/>
            <person name="Novotny C."/>
            <person name="Magnuson J.K."/>
            <person name="Spatafora J.W."/>
            <person name="Maurice S."/>
            <person name="Pangilinan J."/>
            <person name="Andreopoulos W."/>
            <person name="LaButti K."/>
            <person name="Hundley H."/>
            <person name="Na H."/>
            <person name="Kuo A."/>
            <person name="Barry K."/>
            <person name="Lipzen A."/>
            <person name="Henrissat B."/>
            <person name="Riley R."/>
            <person name="Ahrendt S."/>
            <person name="Nagy L.G."/>
            <person name="Grigoriev I.V."/>
            <person name="Martin F."/>
            <person name="Rosso M.N."/>
        </authorList>
    </citation>
    <scope>NUCLEOTIDE SEQUENCE</scope>
    <source>
        <strain evidence="1">CBS 384.51</strain>
    </source>
</reference>